<proteinExistence type="predicted"/>
<sequence>MPVVTFVTAPAAALTVILALFGHAEFGLKLLGQSLELVLTMTHYFYNLSPGVVRMPVPMPPMALVFLSLSLGAMMAFAGWARLIGGALLLAPAIWLWGHAPKVVMHWSVSGDVYIANPDGMVERLSLTDGDGMAPLRFSEVSDATACDDEVCVYPSFSGLRVRTNGQPDKSKEDTEQATSQLTVAIEASAQADSDLAFSWTDVREAGGITVYAKDGHLNIVRIQNCTERRWRRCSSDDILAPRSGAIAYFDRVIRNGE</sequence>
<comment type="caution">
    <text evidence="2">The sequence shown here is derived from an EMBL/GenBank/DDBJ whole genome shotgun (WGS) entry which is preliminary data.</text>
</comment>
<dbReference type="AlphaFoldDB" id="A0A059FXD4"/>
<accession>A0A059FXD4</accession>
<evidence type="ECO:0000313" key="2">
    <source>
        <dbReference type="EMBL" id="KCZ95098.1"/>
    </source>
</evidence>
<evidence type="ECO:0000256" key="1">
    <source>
        <dbReference type="SAM" id="Phobius"/>
    </source>
</evidence>
<name>A0A059FXD4_9PROT</name>
<dbReference type="RefSeq" id="WP_011646789.1">
    <property type="nucleotide sequence ID" value="NZ_ARYI01000005.1"/>
</dbReference>
<reference evidence="2 3" key="1">
    <citation type="submission" date="2013-04" db="EMBL/GenBank/DDBJ databases">
        <title>Hyphomonas hirschiana VP5 Genome Sequencing.</title>
        <authorList>
            <person name="Lai Q."/>
            <person name="Shao Z."/>
        </authorList>
    </citation>
    <scope>NUCLEOTIDE SEQUENCE [LARGE SCALE GENOMIC DNA]</scope>
    <source>
        <strain evidence="2 3">VP5</strain>
    </source>
</reference>
<keyword evidence="1" id="KW-0472">Membrane</keyword>
<evidence type="ECO:0000313" key="3">
    <source>
        <dbReference type="Proteomes" id="UP000025061"/>
    </source>
</evidence>
<keyword evidence="3" id="KW-1185">Reference proteome</keyword>
<gene>
    <name evidence="2" type="ORF">HHI_07612</name>
</gene>
<protein>
    <submittedName>
        <fullName evidence="2">Uncharacterized protein</fullName>
    </submittedName>
</protein>
<keyword evidence="1" id="KW-1133">Transmembrane helix</keyword>
<feature type="transmembrane region" description="Helical" evidence="1">
    <location>
        <begin position="64"/>
        <end position="97"/>
    </location>
</feature>
<dbReference type="Proteomes" id="UP000025061">
    <property type="component" value="Unassembled WGS sequence"/>
</dbReference>
<dbReference type="EMBL" id="ARYI01000005">
    <property type="protein sequence ID" value="KCZ95098.1"/>
    <property type="molecule type" value="Genomic_DNA"/>
</dbReference>
<dbReference type="OrthoDB" id="9790149at2"/>
<organism evidence="2 3">
    <name type="scientific">Hyphomonas hirschiana VP5</name>
    <dbReference type="NCBI Taxonomy" id="1280951"/>
    <lineage>
        <taxon>Bacteria</taxon>
        <taxon>Pseudomonadati</taxon>
        <taxon>Pseudomonadota</taxon>
        <taxon>Alphaproteobacteria</taxon>
        <taxon>Hyphomonadales</taxon>
        <taxon>Hyphomonadaceae</taxon>
        <taxon>Hyphomonas</taxon>
    </lineage>
</organism>
<keyword evidence="1" id="KW-0812">Transmembrane</keyword>